<dbReference type="Proteomes" id="UP001281614">
    <property type="component" value="Unassembled WGS sequence"/>
</dbReference>
<sequence>MTQEKRPAPDDNDDAGDANSSKAAVSATKRRRESPSENEEIPPHPANNQDSGVVPRGANEPCMTLGRKANHTVAIHAGPSKEIFFIYAHLLMDCNEFRQQLEILPVVNGVTEIHLPTEDPDVISLMVYWCTRNQLLEWFKGADSTNTHASPAHASQCPTTAPKGVIVTTVGNRSEDPAAFVPDALAWSKHLGKMHDEFISISDPSVFGWEFYQLKVLKLAIMASKKGWPVLFQSAMKTYCETELGINRVYPVSWHIEAVCAPDVPKEVSGFMMDYCRFSLSQCGMFSSFVSSNNVSPSMKQFLDELCTAERCTKAPSTHPLHWFAPPSP</sequence>
<organism evidence="2 3">
    <name type="scientific">Colletotrichum kahawae</name>
    <name type="common">Coffee berry disease fungus</name>
    <dbReference type="NCBI Taxonomy" id="34407"/>
    <lineage>
        <taxon>Eukaryota</taxon>
        <taxon>Fungi</taxon>
        <taxon>Dikarya</taxon>
        <taxon>Ascomycota</taxon>
        <taxon>Pezizomycotina</taxon>
        <taxon>Sordariomycetes</taxon>
        <taxon>Hypocreomycetidae</taxon>
        <taxon>Glomerellales</taxon>
        <taxon>Glomerellaceae</taxon>
        <taxon>Colletotrichum</taxon>
        <taxon>Colletotrichum gloeosporioides species complex</taxon>
    </lineage>
</organism>
<evidence type="ECO:0000256" key="1">
    <source>
        <dbReference type="SAM" id="MobiDB-lite"/>
    </source>
</evidence>
<name>A0AAE0CWW4_COLKA</name>
<reference evidence="2" key="1">
    <citation type="submission" date="2023-02" db="EMBL/GenBank/DDBJ databases">
        <title>Colletotrichum kahawae CIFC_Que2 genome sequencing and assembly.</title>
        <authorList>
            <person name="Baroncelli R."/>
        </authorList>
    </citation>
    <scope>NUCLEOTIDE SEQUENCE</scope>
    <source>
        <strain evidence="2">CIFC_Que2</strain>
    </source>
</reference>
<gene>
    <name evidence="2" type="ORF">CKAH01_10948</name>
</gene>
<evidence type="ECO:0000313" key="2">
    <source>
        <dbReference type="EMBL" id="KAK2728476.1"/>
    </source>
</evidence>
<proteinExistence type="predicted"/>
<evidence type="ECO:0000313" key="3">
    <source>
        <dbReference type="Proteomes" id="UP001281614"/>
    </source>
</evidence>
<protein>
    <submittedName>
        <fullName evidence="2">Uncharacterized protein</fullName>
    </submittedName>
</protein>
<dbReference type="EMBL" id="VYYT01000880">
    <property type="protein sequence ID" value="KAK2728476.1"/>
    <property type="molecule type" value="Genomic_DNA"/>
</dbReference>
<comment type="caution">
    <text evidence="2">The sequence shown here is derived from an EMBL/GenBank/DDBJ whole genome shotgun (WGS) entry which is preliminary data.</text>
</comment>
<keyword evidence="3" id="KW-1185">Reference proteome</keyword>
<accession>A0AAE0CWW4</accession>
<dbReference type="AlphaFoldDB" id="A0AAE0CWW4"/>
<feature type="region of interest" description="Disordered" evidence="1">
    <location>
        <begin position="1"/>
        <end position="61"/>
    </location>
</feature>